<evidence type="ECO:0000256" key="4">
    <source>
        <dbReference type="ARBA" id="ARBA00022528"/>
    </source>
</evidence>
<protein>
    <submittedName>
        <fullName evidence="11">Uncharacterized protein</fullName>
    </submittedName>
</protein>
<proteinExistence type="inferred from homology"/>
<evidence type="ECO:0000256" key="8">
    <source>
        <dbReference type="ARBA" id="ARBA00022989"/>
    </source>
</evidence>
<name>A0A0D2KQK8_9CHLO</name>
<evidence type="ECO:0000256" key="9">
    <source>
        <dbReference type="ARBA" id="ARBA00023136"/>
    </source>
</evidence>
<keyword evidence="8 10" id="KW-1133">Transmembrane helix</keyword>
<comment type="subcellular location">
    <subcellularLocation>
        <location evidence="1">Membrane</location>
        <topology evidence="1">Multi-pass membrane protein</topology>
    </subcellularLocation>
    <subcellularLocation>
        <location evidence="2">Plastid</location>
        <location evidence="2">Chloroplast</location>
    </subcellularLocation>
</comment>
<keyword evidence="12" id="KW-1185">Reference proteome</keyword>
<organism evidence="11 12">
    <name type="scientific">Monoraphidium neglectum</name>
    <dbReference type="NCBI Taxonomy" id="145388"/>
    <lineage>
        <taxon>Eukaryota</taxon>
        <taxon>Viridiplantae</taxon>
        <taxon>Chlorophyta</taxon>
        <taxon>core chlorophytes</taxon>
        <taxon>Chlorophyceae</taxon>
        <taxon>CS clade</taxon>
        <taxon>Sphaeropleales</taxon>
        <taxon>Selenastraceae</taxon>
        <taxon>Monoraphidium</taxon>
    </lineage>
</organism>
<keyword evidence="7" id="KW-0809">Transit peptide</keyword>
<keyword evidence="5" id="KW-0934">Plastid</keyword>
<dbReference type="EMBL" id="KK102381">
    <property type="protein sequence ID" value="KIY97908.1"/>
    <property type="molecule type" value="Genomic_DNA"/>
</dbReference>
<dbReference type="KEGG" id="mng:MNEG_10054"/>
<dbReference type="AlphaFoldDB" id="A0A0D2KQK8"/>
<evidence type="ECO:0000256" key="6">
    <source>
        <dbReference type="ARBA" id="ARBA00022692"/>
    </source>
</evidence>
<dbReference type="Proteomes" id="UP000054498">
    <property type="component" value="Unassembled WGS sequence"/>
</dbReference>
<dbReference type="GO" id="GO:0009507">
    <property type="term" value="C:chloroplast"/>
    <property type="evidence" value="ECO:0007669"/>
    <property type="project" value="UniProtKB-SubCell"/>
</dbReference>
<evidence type="ECO:0000256" key="10">
    <source>
        <dbReference type="SAM" id="Phobius"/>
    </source>
</evidence>
<evidence type="ECO:0000256" key="5">
    <source>
        <dbReference type="ARBA" id="ARBA00022640"/>
    </source>
</evidence>
<feature type="transmembrane region" description="Helical" evidence="10">
    <location>
        <begin position="12"/>
        <end position="34"/>
    </location>
</feature>
<dbReference type="STRING" id="145388.A0A0D2KQK8"/>
<evidence type="ECO:0000256" key="1">
    <source>
        <dbReference type="ARBA" id="ARBA00004141"/>
    </source>
</evidence>
<evidence type="ECO:0000256" key="3">
    <source>
        <dbReference type="ARBA" id="ARBA00010793"/>
    </source>
</evidence>
<dbReference type="InterPro" id="IPR021825">
    <property type="entry name" value="RETICULATA-related"/>
</dbReference>
<dbReference type="Pfam" id="PF11891">
    <property type="entry name" value="RETICULATA-like"/>
    <property type="match status" value="1"/>
</dbReference>
<dbReference type="PANTHER" id="PTHR31620:SF15">
    <property type="entry name" value="PROTEIN RETICULATA-RELATED 2, CHLOROPLASTIC-RELATED"/>
    <property type="match status" value="1"/>
</dbReference>
<sequence>MSSRPNWGLNELDFVFATLVVGSVINFSLMYLLAPTAGAAAAGGGILQRLLSDEFLKKWGAPGGNMFEAGFGVKSRLVNFAYKGAIFSVIGMMAGVVGTSISNGLLALRQKLDPTFVSQNEAPSILGNAACWSFHMGLSSNLRYQLLGGADTVLVKLMPQAAFRLYSAIIRAINNVIGGISFVVVARAFGVQKSAAPAELAKA</sequence>
<dbReference type="GeneID" id="25727178"/>
<evidence type="ECO:0000256" key="2">
    <source>
        <dbReference type="ARBA" id="ARBA00004229"/>
    </source>
</evidence>
<dbReference type="PANTHER" id="PTHR31620">
    <property type="entry name" value="PROTEIN RETICULATA-RELATED 2, CHLOROPLASTIC-RELATED"/>
    <property type="match status" value="1"/>
</dbReference>
<accession>A0A0D2KQK8</accession>
<keyword evidence="9 10" id="KW-0472">Membrane</keyword>
<keyword evidence="6 10" id="KW-0812">Transmembrane</keyword>
<comment type="similarity">
    <text evidence="3">Belongs to the RETICULATA family.</text>
</comment>
<dbReference type="RefSeq" id="XP_013896928.1">
    <property type="nucleotide sequence ID" value="XM_014041474.1"/>
</dbReference>
<dbReference type="GO" id="GO:0016020">
    <property type="term" value="C:membrane"/>
    <property type="evidence" value="ECO:0007669"/>
    <property type="project" value="UniProtKB-SubCell"/>
</dbReference>
<evidence type="ECO:0000313" key="12">
    <source>
        <dbReference type="Proteomes" id="UP000054498"/>
    </source>
</evidence>
<dbReference type="OrthoDB" id="497268at2759"/>
<evidence type="ECO:0000313" key="11">
    <source>
        <dbReference type="EMBL" id="KIY97908.1"/>
    </source>
</evidence>
<feature type="transmembrane region" description="Helical" evidence="10">
    <location>
        <begin position="85"/>
        <end position="108"/>
    </location>
</feature>
<keyword evidence="4" id="KW-0150">Chloroplast</keyword>
<gene>
    <name evidence="11" type="ORF">MNEG_10054</name>
</gene>
<reference evidence="11 12" key="1">
    <citation type="journal article" date="2013" name="BMC Genomics">
        <title>Reconstruction of the lipid metabolism for the microalga Monoraphidium neglectum from its genome sequence reveals characteristics suitable for biofuel production.</title>
        <authorList>
            <person name="Bogen C."/>
            <person name="Al-Dilaimi A."/>
            <person name="Albersmeier A."/>
            <person name="Wichmann J."/>
            <person name="Grundmann M."/>
            <person name="Rupp O."/>
            <person name="Lauersen K.J."/>
            <person name="Blifernez-Klassen O."/>
            <person name="Kalinowski J."/>
            <person name="Goesmann A."/>
            <person name="Mussgnug J.H."/>
            <person name="Kruse O."/>
        </authorList>
    </citation>
    <scope>NUCLEOTIDE SEQUENCE [LARGE SCALE GENOMIC DNA]</scope>
    <source>
        <strain evidence="11 12">SAG 48.87</strain>
    </source>
</reference>
<evidence type="ECO:0000256" key="7">
    <source>
        <dbReference type="ARBA" id="ARBA00022946"/>
    </source>
</evidence>